<dbReference type="RefSeq" id="WP_220197836.1">
    <property type="nucleotide sequence ID" value="NZ_BNJF01000004.1"/>
</dbReference>
<evidence type="ECO:0000313" key="2">
    <source>
        <dbReference type="Proteomes" id="UP000612362"/>
    </source>
</evidence>
<proteinExistence type="predicted"/>
<protein>
    <submittedName>
        <fullName evidence="1">Uncharacterized protein</fullName>
    </submittedName>
</protein>
<reference evidence="1" key="1">
    <citation type="submission" date="2020-10" db="EMBL/GenBank/DDBJ databases">
        <title>Taxonomic study of unclassified bacteria belonging to the class Ktedonobacteria.</title>
        <authorList>
            <person name="Yabe S."/>
            <person name="Wang C.M."/>
            <person name="Zheng Y."/>
            <person name="Sakai Y."/>
            <person name="Cavaletti L."/>
            <person name="Monciardini P."/>
            <person name="Donadio S."/>
        </authorList>
    </citation>
    <scope>NUCLEOTIDE SEQUENCE</scope>
    <source>
        <strain evidence="1">SOSP1-1</strain>
    </source>
</reference>
<dbReference type="AlphaFoldDB" id="A0A8J3MUW5"/>
<sequence length="188" mass="22586">MADWSFEKAQTWEDLLAAHDKWMRDYNFQRHLAHENRDDGCHSPAAVLQWIKGVQPEPELVYQAFSAMCETRRLNKASYARFRNFLLYGERNLAGETVQVDIFQDVLTLDYNQERHSRYSVEWAPDDHNFIRVGYPRLYDHRYQSAQLELWQPDEVEWFVIIRDQPRSRRCKRKSHILVIQPPLFDVS</sequence>
<keyword evidence="2" id="KW-1185">Reference proteome</keyword>
<evidence type="ECO:0000313" key="1">
    <source>
        <dbReference type="EMBL" id="GHO48655.1"/>
    </source>
</evidence>
<organism evidence="1 2">
    <name type="scientific">Ktedonospora formicarum</name>
    <dbReference type="NCBI Taxonomy" id="2778364"/>
    <lineage>
        <taxon>Bacteria</taxon>
        <taxon>Bacillati</taxon>
        <taxon>Chloroflexota</taxon>
        <taxon>Ktedonobacteria</taxon>
        <taxon>Ktedonobacterales</taxon>
        <taxon>Ktedonobacteraceae</taxon>
        <taxon>Ktedonospora</taxon>
    </lineage>
</organism>
<name>A0A8J3MUW5_9CHLR</name>
<comment type="caution">
    <text evidence="1">The sequence shown here is derived from an EMBL/GenBank/DDBJ whole genome shotgun (WGS) entry which is preliminary data.</text>
</comment>
<gene>
    <name evidence="1" type="ORF">KSX_68180</name>
</gene>
<dbReference type="EMBL" id="BNJF01000004">
    <property type="protein sequence ID" value="GHO48655.1"/>
    <property type="molecule type" value="Genomic_DNA"/>
</dbReference>
<dbReference type="Proteomes" id="UP000612362">
    <property type="component" value="Unassembled WGS sequence"/>
</dbReference>
<accession>A0A8J3MUW5</accession>